<reference evidence="3" key="1">
    <citation type="journal article" date="2023" name="G3 (Bethesda)">
        <title>Whole genome assemblies of Zophobas morio and Tenebrio molitor.</title>
        <authorList>
            <person name="Kaur S."/>
            <person name="Stinson S.A."/>
            <person name="diCenzo G.C."/>
        </authorList>
    </citation>
    <scope>NUCLEOTIDE SEQUENCE</scope>
    <source>
        <strain evidence="3">QUZm001</strain>
    </source>
</reference>
<dbReference type="InterPro" id="IPR058520">
    <property type="entry name" value="DUF8207"/>
</dbReference>
<feature type="compositionally biased region" description="Low complexity" evidence="1">
    <location>
        <begin position="365"/>
        <end position="385"/>
    </location>
</feature>
<feature type="compositionally biased region" description="Basic and acidic residues" evidence="1">
    <location>
        <begin position="147"/>
        <end position="168"/>
    </location>
</feature>
<evidence type="ECO:0000256" key="1">
    <source>
        <dbReference type="SAM" id="MobiDB-lite"/>
    </source>
</evidence>
<feature type="region of interest" description="Disordered" evidence="1">
    <location>
        <begin position="58"/>
        <end position="172"/>
    </location>
</feature>
<proteinExistence type="predicted"/>
<dbReference type="Pfam" id="PF26634">
    <property type="entry name" value="DUF8207"/>
    <property type="match status" value="1"/>
</dbReference>
<feature type="compositionally biased region" description="Polar residues" evidence="1">
    <location>
        <begin position="80"/>
        <end position="89"/>
    </location>
</feature>
<dbReference type="Proteomes" id="UP001168821">
    <property type="component" value="Unassembled WGS sequence"/>
</dbReference>
<feature type="region of interest" description="Disordered" evidence="1">
    <location>
        <begin position="357"/>
        <end position="391"/>
    </location>
</feature>
<accession>A0AA38MM87</accession>
<dbReference type="EMBL" id="JALNTZ010000002">
    <property type="protein sequence ID" value="KAJ3661013.1"/>
    <property type="molecule type" value="Genomic_DNA"/>
</dbReference>
<dbReference type="AlphaFoldDB" id="A0AA38MM87"/>
<evidence type="ECO:0000313" key="4">
    <source>
        <dbReference type="Proteomes" id="UP001168821"/>
    </source>
</evidence>
<sequence length="475" mass="55393">MDRPITNDQSVRTKRRIIKVSDAIRKKYKALTLGIKEQDAALNKLFTPVLNPLNELSTKLDDKYSQKEPQQRRILRRNNEPQQQPTAPTSKRVKTYGRDENRREVEFSFLPPRPTKQSIEASTNRRKKDNADDDDDDDDDDVMMMMNDDKEQESRQNDDEETHDNNLEERDDEVFEYKPEDDEMEFEYETTPKLNLSDIKQPEVFEDFLNQFPNVAKPFIIKVLNEENDEVYGPRFDLQTNKFHLGNLILQITENGDFQLNNQLFPATDGLYTLLFSKNPDNETTVINDKDRKLYKQMLEISNAHKRDYDPIQQIKGSRGEKYLQYIQPLFSKKAEKKKSKSSPQITEYFVEKKRSKTINTNNESSPSFSPTLSSSRNTSSPTSSIKPTRTTLMRQQRTYSVPNTLTPTLSFPAKKSGRGLYNDNFVTEYVYYNVFDELVERLNLLHASVKAGNTTHINEIRSIEEELREAGVIY</sequence>
<protein>
    <recommendedName>
        <fullName evidence="2">DUF8207 domain-containing protein</fullName>
    </recommendedName>
</protein>
<feature type="compositionally biased region" description="Basic and acidic residues" evidence="1">
    <location>
        <begin position="96"/>
        <end position="106"/>
    </location>
</feature>
<feature type="compositionally biased region" description="Acidic residues" evidence="1">
    <location>
        <begin position="131"/>
        <end position="142"/>
    </location>
</feature>
<name>A0AA38MM87_9CUCU</name>
<gene>
    <name evidence="3" type="ORF">Zmor_005435</name>
</gene>
<evidence type="ECO:0000313" key="3">
    <source>
        <dbReference type="EMBL" id="KAJ3661013.1"/>
    </source>
</evidence>
<comment type="caution">
    <text evidence="3">The sequence shown here is derived from an EMBL/GenBank/DDBJ whole genome shotgun (WGS) entry which is preliminary data.</text>
</comment>
<organism evidence="3 4">
    <name type="scientific">Zophobas morio</name>
    <dbReference type="NCBI Taxonomy" id="2755281"/>
    <lineage>
        <taxon>Eukaryota</taxon>
        <taxon>Metazoa</taxon>
        <taxon>Ecdysozoa</taxon>
        <taxon>Arthropoda</taxon>
        <taxon>Hexapoda</taxon>
        <taxon>Insecta</taxon>
        <taxon>Pterygota</taxon>
        <taxon>Neoptera</taxon>
        <taxon>Endopterygota</taxon>
        <taxon>Coleoptera</taxon>
        <taxon>Polyphaga</taxon>
        <taxon>Cucujiformia</taxon>
        <taxon>Tenebrionidae</taxon>
        <taxon>Zophobas</taxon>
    </lineage>
</organism>
<evidence type="ECO:0000259" key="2">
    <source>
        <dbReference type="Pfam" id="PF26634"/>
    </source>
</evidence>
<feature type="compositionally biased region" description="Basic and acidic residues" evidence="1">
    <location>
        <begin position="58"/>
        <end position="71"/>
    </location>
</feature>
<feature type="domain" description="DUF8207" evidence="2">
    <location>
        <begin position="228"/>
        <end position="331"/>
    </location>
</feature>
<keyword evidence="4" id="KW-1185">Reference proteome</keyword>
<dbReference type="PANTHER" id="PTHR35374:SF1">
    <property type="entry name" value="PROTEIN KINASE DOMAIN-CONTAINING PROTEIN"/>
    <property type="match status" value="1"/>
</dbReference>
<dbReference type="PANTHER" id="PTHR35374">
    <property type="entry name" value="CYCLIN-DEPENDENT KINASE 11A-LIKE"/>
    <property type="match status" value="1"/>
</dbReference>